<gene>
    <name evidence="8" type="ORF">A7J57_20595</name>
</gene>
<dbReference type="GO" id="GO:0046872">
    <property type="term" value="F:metal ion binding"/>
    <property type="evidence" value="ECO:0007669"/>
    <property type="project" value="UniProtKB-KW"/>
</dbReference>
<evidence type="ECO:0000256" key="1">
    <source>
        <dbReference type="ARBA" id="ARBA00022670"/>
    </source>
</evidence>
<dbReference type="InterPro" id="IPR035985">
    <property type="entry name" value="Ubiquitin-activating_enz"/>
</dbReference>
<sequence length="465" mass="50768">MTILDITLLEQHMQILTGLLPDATSPEAAAYILFGSSDIAEDPWSGDPRHRLVSHRVIEIPATDMLSSSGVHVTWSTRSFMRMLGDAAIAGKIPAIFHTHPGSHAFFSDQDDANERELARTAHQKGARGLVSIVLGGDGSVCGRIWHSADAYTMADAVQVVGGRYRRDQRYLAKSRVHHHLDRQRRLFGQSFNDNLSSLRVCVVGCGGTGSPVSLLLARLGVGHIFLVDKDVIDETNLNRVHGARRDDIGRPKVEVLKREIELMGIGCHVEIAQDWVNVARVRDALKASDFVFGCTDDNSGRILINRLAHFYGIPVIDVGLRMVAAAQGHGHDLNGRVTTVVPGRPCLICGGVVNAIRAQEEELERNQPDEFQRRKVEAYVVGAGDPAPAVVTFTTEMASVAVDEMIAALTGFHGADGMIPTRVRRWHVRDDRFLDIKAREGCPVCQSDDSRGAGDVSPFLDMAG</sequence>
<dbReference type="GO" id="GO:0008641">
    <property type="term" value="F:ubiquitin-like modifier activating enzyme activity"/>
    <property type="evidence" value="ECO:0007669"/>
    <property type="project" value="InterPro"/>
</dbReference>
<dbReference type="GO" id="GO:0006508">
    <property type="term" value="P:proteolysis"/>
    <property type="evidence" value="ECO:0007669"/>
    <property type="project" value="UniProtKB-KW"/>
</dbReference>
<comment type="caution">
    <text evidence="8">The sequence shown here is derived from an EMBL/GenBank/DDBJ whole genome shotgun (WGS) entry which is preliminary data.</text>
</comment>
<keyword evidence="4" id="KW-0862">Zinc</keyword>
<evidence type="ECO:0000256" key="5">
    <source>
        <dbReference type="ARBA" id="ARBA00023049"/>
    </source>
</evidence>
<evidence type="ECO:0000313" key="8">
    <source>
        <dbReference type="EMBL" id="OAE48938.1"/>
    </source>
</evidence>
<dbReference type="InterPro" id="IPR000594">
    <property type="entry name" value="ThiF_NAD_FAD-bd"/>
</dbReference>
<organism evidence="8 9">
    <name type="scientific">Agrobacterium tumefaciens</name>
    <dbReference type="NCBI Taxonomy" id="358"/>
    <lineage>
        <taxon>Bacteria</taxon>
        <taxon>Pseudomonadati</taxon>
        <taxon>Pseudomonadota</taxon>
        <taxon>Alphaproteobacteria</taxon>
        <taxon>Hyphomicrobiales</taxon>
        <taxon>Rhizobiaceae</taxon>
        <taxon>Rhizobium/Agrobacterium group</taxon>
        <taxon>Agrobacterium</taxon>
        <taxon>Agrobacterium tumefaciens complex</taxon>
    </lineage>
</organism>
<proteinExistence type="predicted"/>
<evidence type="ECO:0000259" key="7">
    <source>
        <dbReference type="Pfam" id="PF14464"/>
    </source>
</evidence>
<keyword evidence="5" id="KW-0482">Metalloprotease</keyword>
<evidence type="ECO:0000313" key="9">
    <source>
        <dbReference type="Proteomes" id="UP000077098"/>
    </source>
</evidence>
<keyword evidence="3" id="KW-0378">Hydrolase</keyword>
<dbReference type="GO" id="GO:0008237">
    <property type="term" value="F:metallopeptidase activity"/>
    <property type="evidence" value="ECO:0007669"/>
    <property type="project" value="UniProtKB-KW"/>
</dbReference>
<reference evidence="8 9" key="1">
    <citation type="submission" date="2016-05" db="EMBL/GenBank/DDBJ databases">
        <authorList>
            <person name="Lavstsen T."/>
            <person name="Jespersen J.S."/>
        </authorList>
    </citation>
    <scope>NUCLEOTIDE SEQUENCE [LARGE SCALE GENOMIC DNA]</scope>
    <source>
        <strain evidence="8 9">KCJ1736</strain>
    </source>
</reference>
<feature type="domain" description="THIF-type NAD/FAD binding fold" evidence="6">
    <location>
        <begin position="182"/>
        <end position="416"/>
    </location>
</feature>
<dbReference type="Proteomes" id="UP000077098">
    <property type="component" value="Unassembled WGS sequence"/>
</dbReference>
<evidence type="ECO:0000259" key="6">
    <source>
        <dbReference type="Pfam" id="PF00899"/>
    </source>
</evidence>
<keyword evidence="1" id="KW-0645">Protease</keyword>
<dbReference type="AlphaFoldDB" id="A0A176XGK5"/>
<feature type="domain" description="JAB" evidence="7">
    <location>
        <begin position="23"/>
        <end position="138"/>
    </location>
</feature>
<dbReference type="InterPro" id="IPR045886">
    <property type="entry name" value="ThiF/MoeB/HesA"/>
</dbReference>
<protein>
    <recommendedName>
        <fullName evidence="10">Thiamine biosynthesis protein ThiF</fullName>
    </recommendedName>
</protein>
<dbReference type="Gene3D" id="3.40.50.720">
    <property type="entry name" value="NAD(P)-binding Rossmann-like Domain"/>
    <property type="match status" value="1"/>
</dbReference>
<dbReference type="PANTHER" id="PTHR43267:SF1">
    <property type="entry name" value="TRNA THREONYLCARBAMOYLADENOSINE DEHYDRATASE"/>
    <property type="match status" value="1"/>
</dbReference>
<dbReference type="CDD" id="cd01483">
    <property type="entry name" value="E1_enzyme_family"/>
    <property type="match status" value="1"/>
</dbReference>
<evidence type="ECO:0000256" key="3">
    <source>
        <dbReference type="ARBA" id="ARBA00022801"/>
    </source>
</evidence>
<dbReference type="RefSeq" id="WP_063947583.1">
    <property type="nucleotide sequence ID" value="NZ_LXPS01000004.1"/>
</dbReference>
<evidence type="ECO:0008006" key="10">
    <source>
        <dbReference type="Google" id="ProtNLM"/>
    </source>
</evidence>
<dbReference type="EMBL" id="LXPS01000004">
    <property type="protein sequence ID" value="OAE48938.1"/>
    <property type="molecule type" value="Genomic_DNA"/>
</dbReference>
<dbReference type="Pfam" id="PF00899">
    <property type="entry name" value="ThiF"/>
    <property type="match status" value="1"/>
</dbReference>
<dbReference type="InterPro" id="IPR028090">
    <property type="entry name" value="JAB_dom_prok"/>
</dbReference>
<dbReference type="GO" id="GO:0061504">
    <property type="term" value="P:cyclic threonylcarbamoyladenosine biosynthetic process"/>
    <property type="evidence" value="ECO:0007669"/>
    <property type="project" value="TreeGrafter"/>
</dbReference>
<dbReference type="PANTHER" id="PTHR43267">
    <property type="entry name" value="TRNA THREONYLCARBAMOYLADENOSINE DEHYDRATASE"/>
    <property type="match status" value="1"/>
</dbReference>
<dbReference type="SUPFAM" id="SSF69572">
    <property type="entry name" value="Activating enzymes of the ubiquitin-like proteins"/>
    <property type="match status" value="1"/>
</dbReference>
<name>A0A176XGK5_AGRTU</name>
<dbReference type="Pfam" id="PF14464">
    <property type="entry name" value="Prok-JAB"/>
    <property type="match status" value="1"/>
</dbReference>
<dbReference type="GO" id="GO:0061503">
    <property type="term" value="F:tRNA threonylcarbamoyladenosine dehydratase"/>
    <property type="evidence" value="ECO:0007669"/>
    <property type="project" value="TreeGrafter"/>
</dbReference>
<evidence type="ECO:0000256" key="2">
    <source>
        <dbReference type="ARBA" id="ARBA00022723"/>
    </source>
</evidence>
<accession>A0A176XGK5</accession>
<evidence type="ECO:0000256" key="4">
    <source>
        <dbReference type="ARBA" id="ARBA00022833"/>
    </source>
</evidence>
<keyword evidence="2" id="KW-0479">Metal-binding</keyword>